<feature type="transmembrane region" description="Helical" evidence="5">
    <location>
        <begin position="224"/>
        <end position="251"/>
    </location>
</feature>
<evidence type="ECO:0000256" key="5">
    <source>
        <dbReference type="SAM" id="Phobius"/>
    </source>
</evidence>
<evidence type="ECO:0000313" key="6">
    <source>
        <dbReference type="EMBL" id="CAE0690123.1"/>
    </source>
</evidence>
<evidence type="ECO:0000313" key="8">
    <source>
        <dbReference type="Proteomes" id="UP000789595"/>
    </source>
</evidence>
<accession>A0A7S3ZQ06</accession>
<feature type="transmembrane region" description="Helical" evidence="5">
    <location>
        <begin position="495"/>
        <end position="514"/>
    </location>
</feature>
<dbReference type="Pfam" id="PF04791">
    <property type="entry name" value="LMBR1"/>
    <property type="match status" value="2"/>
</dbReference>
<feature type="transmembrane region" description="Helical" evidence="5">
    <location>
        <begin position="102"/>
        <end position="122"/>
    </location>
</feature>
<dbReference type="OrthoDB" id="73273at2759"/>
<dbReference type="PANTHER" id="PTHR31652:SF0">
    <property type="entry name" value="LIMR FAMILY PROTEIN DDB_G0283707-RELATED"/>
    <property type="match status" value="1"/>
</dbReference>
<proteinExistence type="predicted"/>
<feature type="transmembrane region" description="Helical" evidence="5">
    <location>
        <begin position="12"/>
        <end position="33"/>
    </location>
</feature>
<evidence type="ECO:0000256" key="2">
    <source>
        <dbReference type="ARBA" id="ARBA00022692"/>
    </source>
</evidence>
<dbReference type="Proteomes" id="UP000789595">
    <property type="component" value="Unassembled WGS sequence"/>
</dbReference>
<dbReference type="PANTHER" id="PTHR31652">
    <property type="entry name" value="LIMR FAMILY PROTEIN DDB_G0283707-RELATED"/>
    <property type="match status" value="1"/>
</dbReference>
<gene>
    <name evidence="6" type="ORF">PCAL00307_LOCUS5558</name>
    <name evidence="7" type="ORF">PECAL_2P30990</name>
</gene>
<comment type="subcellular location">
    <subcellularLocation>
        <location evidence="1">Membrane</location>
        <topology evidence="1">Multi-pass membrane protein</topology>
    </subcellularLocation>
</comment>
<keyword evidence="2 5" id="KW-0812">Transmembrane</keyword>
<dbReference type="EMBL" id="CAKKNE010000002">
    <property type="protein sequence ID" value="CAH0369952.1"/>
    <property type="molecule type" value="Genomic_DNA"/>
</dbReference>
<evidence type="ECO:0000256" key="1">
    <source>
        <dbReference type="ARBA" id="ARBA00004141"/>
    </source>
</evidence>
<keyword evidence="4 5" id="KW-0472">Membrane</keyword>
<feature type="transmembrane region" description="Helical" evidence="5">
    <location>
        <begin position="134"/>
        <end position="158"/>
    </location>
</feature>
<name>A0A7S3ZQ06_9STRA</name>
<reference evidence="6" key="1">
    <citation type="submission" date="2021-01" db="EMBL/GenBank/DDBJ databases">
        <authorList>
            <person name="Corre E."/>
            <person name="Pelletier E."/>
            <person name="Niang G."/>
            <person name="Scheremetjew M."/>
            <person name="Finn R."/>
            <person name="Kale V."/>
            <person name="Holt S."/>
            <person name="Cochrane G."/>
            <person name="Meng A."/>
            <person name="Brown T."/>
            <person name="Cohen L."/>
        </authorList>
    </citation>
    <scope>NUCLEOTIDE SEQUENCE</scope>
    <source>
        <strain evidence="6">CCMP1756</strain>
    </source>
</reference>
<sequence>MAAPSYEALGILNLLFLLIGVLILLAVNTYVVWQWRHPEDRNEWFSAKLIVVLSMLASELVIIGLPLDVTNNQGSRDCSWEGGDYAKCGGLDMRGYWVGVSWLQMACALCLLPGFLFAYEAYDDVDHTTECGSLVKGGLCSVLAILIVFVSVCVPMYLSSEMNAVRRPVVAYTGTLGTVQTYSNTNMSSFAAMGDLDEAVTSSSSEYLFYSVDFLDYATRLFSWLGWFLFVLWGGIGLVSLPVDYVLAYIYRPIPLDARELADLRLSVQRRTAELLDLGRQLQGERAAYKEGPKLGWLARRRHEAADQVRVNKLSQMAMILEGDVEELEICSGNAKDYEPLLYVLYLFMGIIAAIHSLLWFLHIAIYILPREPAHPFLNDYLKQFSTWYPLFGSVACAFFALYLLWCTVHGCLKFGTRCFCIKLHPMKRHGTYLNAMLFNTALVGFCALPVAEFSAHAFADYAAYADASTRFSTLRRLHFFRFWFAPLKKTSGDVMTFAFVALFCVSVLWFFFLPHDVPASAQKLRESLASSVPAKKEREIEMKPMLKAKDLKKRNETRRAGKV</sequence>
<dbReference type="AlphaFoldDB" id="A0A7S3ZQ06"/>
<feature type="transmembrane region" description="Helical" evidence="5">
    <location>
        <begin position="388"/>
        <end position="413"/>
    </location>
</feature>
<keyword evidence="3 5" id="KW-1133">Transmembrane helix</keyword>
<feature type="transmembrane region" description="Helical" evidence="5">
    <location>
        <begin position="433"/>
        <end position="452"/>
    </location>
</feature>
<feature type="transmembrane region" description="Helical" evidence="5">
    <location>
        <begin position="45"/>
        <end position="67"/>
    </location>
</feature>
<organism evidence="6">
    <name type="scientific">Pelagomonas calceolata</name>
    <dbReference type="NCBI Taxonomy" id="35677"/>
    <lineage>
        <taxon>Eukaryota</taxon>
        <taxon>Sar</taxon>
        <taxon>Stramenopiles</taxon>
        <taxon>Ochrophyta</taxon>
        <taxon>Pelagophyceae</taxon>
        <taxon>Pelagomonadales</taxon>
        <taxon>Pelagomonadaceae</taxon>
        <taxon>Pelagomonas</taxon>
    </lineage>
</organism>
<protein>
    <submittedName>
        <fullName evidence="6">Uncharacterized protein</fullName>
    </submittedName>
</protein>
<reference evidence="7" key="2">
    <citation type="submission" date="2021-11" db="EMBL/GenBank/DDBJ databases">
        <authorList>
            <consortium name="Genoscope - CEA"/>
            <person name="William W."/>
        </authorList>
    </citation>
    <scope>NUCLEOTIDE SEQUENCE</scope>
</reference>
<keyword evidence="8" id="KW-1185">Reference proteome</keyword>
<dbReference type="InterPro" id="IPR006876">
    <property type="entry name" value="LMBR1-like_membr_prot"/>
</dbReference>
<dbReference type="GO" id="GO:0016020">
    <property type="term" value="C:membrane"/>
    <property type="evidence" value="ECO:0007669"/>
    <property type="project" value="UniProtKB-SubCell"/>
</dbReference>
<dbReference type="EMBL" id="HBIW01006664">
    <property type="protein sequence ID" value="CAE0690123.1"/>
    <property type="molecule type" value="Transcribed_RNA"/>
</dbReference>
<evidence type="ECO:0000256" key="3">
    <source>
        <dbReference type="ARBA" id="ARBA00022989"/>
    </source>
</evidence>
<feature type="transmembrane region" description="Helical" evidence="5">
    <location>
        <begin position="343"/>
        <end position="368"/>
    </location>
</feature>
<evidence type="ECO:0000313" key="7">
    <source>
        <dbReference type="EMBL" id="CAH0369952.1"/>
    </source>
</evidence>
<evidence type="ECO:0000256" key="4">
    <source>
        <dbReference type="ARBA" id="ARBA00023136"/>
    </source>
</evidence>